<organism evidence="12 13">
    <name type="scientific">Pendulispora brunnea</name>
    <dbReference type="NCBI Taxonomy" id="2905690"/>
    <lineage>
        <taxon>Bacteria</taxon>
        <taxon>Pseudomonadati</taxon>
        <taxon>Myxococcota</taxon>
        <taxon>Myxococcia</taxon>
        <taxon>Myxococcales</taxon>
        <taxon>Sorangiineae</taxon>
        <taxon>Pendulisporaceae</taxon>
        <taxon>Pendulispora</taxon>
    </lineage>
</organism>
<evidence type="ECO:0000256" key="1">
    <source>
        <dbReference type="ARBA" id="ARBA00004651"/>
    </source>
</evidence>
<proteinExistence type="inferred from homology"/>
<dbReference type="Proteomes" id="UP001379533">
    <property type="component" value="Chromosome"/>
</dbReference>
<evidence type="ECO:0000313" key="13">
    <source>
        <dbReference type="Proteomes" id="UP001379533"/>
    </source>
</evidence>
<feature type="binding site" evidence="11">
    <location>
        <position position="78"/>
    </location>
    <ligand>
        <name>Na(+)</name>
        <dbReference type="ChEBI" id="CHEBI:29101"/>
        <note>structural</note>
    </ligand>
</feature>
<keyword evidence="4 11" id="KW-0812">Transmembrane</keyword>
<protein>
    <recommendedName>
        <fullName evidence="11">Fluoride-specific ion channel FluC</fullName>
    </recommendedName>
</protein>
<keyword evidence="11" id="KW-0479">Metal-binding</keyword>
<evidence type="ECO:0000256" key="8">
    <source>
        <dbReference type="ARBA" id="ARBA00023303"/>
    </source>
</evidence>
<evidence type="ECO:0000256" key="3">
    <source>
        <dbReference type="ARBA" id="ARBA00022519"/>
    </source>
</evidence>
<feature type="transmembrane region" description="Helical" evidence="11">
    <location>
        <begin position="103"/>
        <end position="121"/>
    </location>
</feature>
<keyword evidence="6 11" id="KW-0406">Ion transport</keyword>
<dbReference type="RefSeq" id="WP_394847532.1">
    <property type="nucleotide sequence ID" value="NZ_CP089982.1"/>
</dbReference>
<evidence type="ECO:0000256" key="7">
    <source>
        <dbReference type="ARBA" id="ARBA00023136"/>
    </source>
</evidence>
<dbReference type="EMBL" id="CP089982">
    <property type="protein sequence ID" value="WXA96917.1"/>
    <property type="molecule type" value="Genomic_DNA"/>
</dbReference>
<evidence type="ECO:0000256" key="4">
    <source>
        <dbReference type="ARBA" id="ARBA00022692"/>
    </source>
</evidence>
<feature type="transmembrane region" description="Helical" evidence="11">
    <location>
        <begin position="35"/>
        <end position="57"/>
    </location>
</feature>
<feature type="transmembrane region" description="Helical" evidence="11">
    <location>
        <begin position="64"/>
        <end position="83"/>
    </location>
</feature>
<comment type="catalytic activity">
    <reaction evidence="10">
        <text>fluoride(in) = fluoride(out)</text>
        <dbReference type="Rhea" id="RHEA:76159"/>
        <dbReference type="ChEBI" id="CHEBI:17051"/>
    </reaction>
    <physiologicalReaction direction="left-to-right" evidence="10">
        <dbReference type="Rhea" id="RHEA:76160"/>
    </physiologicalReaction>
</comment>
<evidence type="ECO:0000313" key="12">
    <source>
        <dbReference type="EMBL" id="WXA96917.1"/>
    </source>
</evidence>
<keyword evidence="11" id="KW-0915">Sodium</keyword>
<name>A0ABZ2KDZ0_9BACT</name>
<comment type="subcellular location">
    <subcellularLocation>
        <location evidence="1 11">Cell membrane</location>
        <topology evidence="1 11">Multi-pass membrane protein</topology>
    </subcellularLocation>
</comment>
<accession>A0ABZ2KDZ0</accession>
<keyword evidence="2 11" id="KW-1003">Cell membrane</keyword>
<evidence type="ECO:0000256" key="6">
    <source>
        <dbReference type="ARBA" id="ARBA00023065"/>
    </source>
</evidence>
<evidence type="ECO:0000256" key="5">
    <source>
        <dbReference type="ARBA" id="ARBA00022989"/>
    </source>
</evidence>
<evidence type="ECO:0000256" key="11">
    <source>
        <dbReference type="HAMAP-Rule" id="MF_00454"/>
    </source>
</evidence>
<gene>
    <name evidence="11 12" type="primary">crcB</name>
    <name evidence="11" type="synonym">fluC</name>
    <name evidence="12" type="ORF">LZC95_08710</name>
</gene>
<evidence type="ECO:0000256" key="10">
    <source>
        <dbReference type="ARBA" id="ARBA00035585"/>
    </source>
</evidence>
<reference evidence="12 13" key="1">
    <citation type="submission" date="2021-12" db="EMBL/GenBank/DDBJ databases">
        <title>Discovery of the Pendulisporaceae a myxobacterial family with distinct sporulation behavior and unique specialized metabolism.</title>
        <authorList>
            <person name="Garcia R."/>
            <person name="Popoff A."/>
            <person name="Bader C.D."/>
            <person name="Loehr J."/>
            <person name="Walesch S."/>
            <person name="Walt C."/>
            <person name="Boldt J."/>
            <person name="Bunk B."/>
            <person name="Haeckl F.J.F.P.J."/>
            <person name="Gunesch A.P."/>
            <person name="Birkelbach J."/>
            <person name="Nuebel U."/>
            <person name="Pietschmann T."/>
            <person name="Bach T."/>
            <person name="Mueller R."/>
        </authorList>
    </citation>
    <scope>NUCLEOTIDE SEQUENCE [LARGE SCALE GENOMIC DNA]</scope>
    <source>
        <strain evidence="12 13">MSr12523</strain>
    </source>
</reference>
<keyword evidence="13" id="KW-1185">Reference proteome</keyword>
<sequence length="127" mass="13414">MIRILLIALAGALGTLLRYFVGLWAGRALGTSFPYGTLIVNTAGCFLIALVAQLALTTTLISPTLRLTLTTGFMGGLTTYSSFNLETMNLFRERSWGTGALNLLVTLVGCFLAGVLGLLAAQKLVGE</sequence>
<dbReference type="PANTHER" id="PTHR28259">
    <property type="entry name" value="FLUORIDE EXPORT PROTEIN 1-RELATED"/>
    <property type="match status" value="1"/>
</dbReference>
<comment type="function">
    <text evidence="11">Fluoride-specific ion channel. Important for reducing fluoride concentration in the cell, thus reducing its toxicity.</text>
</comment>
<keyword evidence="8 11" id="KW-0407">Ion channel</keyword>
<dbReference type="HAMAP" id="MF_00454">
    <property type="entry name" value="FluC"/>
    <property type="match status" value="1"/>
</dbReference>
<evidence type="ECO:0000256" key="2">
    <source>
        <dbReference type="ARBA" id="ARBA00022475"/>
    </source>
</evidence>
<keyword evidence="7 11" id="KW-0472">Membrane</keyword>
<keyword evidence="3" id="KW-0997">Cell inner membrane</keyword>
<keyword evidence="11" id="KW-0813">Transport</keyword>
<dbReference type="InterPro" id="IPR003691">
    <property type="entry name" value="FluC"/>
</dbReference>
<evidence type="ECO:0000256" key="9">
    <source>
        <dbReference type="ARBA" id="ARBA00035120"/>
    </source>
</evidence>
<dbReference type="NCBIfam" id="TIGR00494">
    <property type="entry name" value="crcB"/>
    <property type="match status" value="1"/>
</dbReference>
<dbReference type="Pfam" id="PF02537">
    <property type="entry name" value="CRCB"/>
    <property type="match status" value="1"/>
</dbReference>
<keyword evidence="5 11" id="KW-1133">Transmembrane helix</keyword>
<comment type="similarity">
    <text evidence="9 11">Belongs to the fluoride channel Fluc/FEX (TC 1.A.43) family.</text>
</comment>
<dbReference type="PANTHER" id="PTHR28259:SF1">
    <property type="entry name" value="FLUORIDE EXPORT PROTEIN 1-RELATED"/>
    <property type="match status" value="1"/>
</dbReference>
<feature type="binding site" evidence="11">
    <location>
        <position position="75"/>
    </location>
    <ligand>
        <name>Na(+)</name>
        <dbReference type="ChEBI" id="CHEBI:29101"/>
        <note>structural</note>
    </ligand>
</feature>
<comment type="activity regulation">
    <text evidence="11">Na(+) is not transported, but it plays an essential structural role and its presence is essential for fluoride channel function.</text>
</comment>